<feature type="domain" description="PilX/PilW C-terminal" evidence="2">
    <location>
        <begin position="135"/>
        <end position="253"/>
    </location>
</feature>
<name>A0A2S0MII2_9BURK</name>
<dbReference type="Proteomes" id="UP000239709">
    <property type="component" value="Chromosome"/>
</dbReference>
<feature type="domain" description="Type 4 fimbrial biogenesis protein PilX N-terminal" evidence="3">
    <location>
        <begin position="27"/>
        <end position="77"/>
    </location>
</feature>
<accession>A0A2S0MII2</accession>
<keyword evidence="1" id="KW-0812">Transmembrane</keyword>
<keyword evidence="1" id="KW-0472">Membrane</keyword>
<dbReference type="AlphaFoldDB" id="A0A2S0MII2"/>
<gene>
    <name evidence="4" type="ORF">C6570_16840</name>
</gene>
<feature type="transmembrane region" description="Helical" evidence="1">
    <location>
        <begin position="29"/>
        <end position="49"/>
    </location>
</feature>
<dbReference type="Pfam" id="PF13681">
    <property type="entry name" value="PilX"/>
    <property type="match status" value="1"/>
</dbReference>
<protein>
    <submittedName>
        <fullName evidence="4">Pilus assembly protein PilX</fullName>
    </submittedName>
</protein>
<evidence type="ECO:0000313" key="5">
    <source>
        <dbReference type="Proteomes" id="UP000239709"/>
    </source>
</evidence>
<evidence type="ECO:0000313" key="4">
    <source>
        <dbReference type="EMBL" id="AVO35704.1"/>
    </source>
</evidence>
<dbReference type="KEGG" id="otk:C6570_16840"/>
<dbReference type="Pfam" id="PF14341">
    <property type="entry name" value="PilX_N"/>
    <property type="match status" value="1"/>
</dbReference>
<keyword evidence="5" id="KW-1185">Reference proteome</keyword>
<dbReference type="InterPro" id="IPR025746">
    <property type="entry name" value="PilX_N_dom"/>
</dbReference>
<organism evidence="4 5">
    <name type="scientific">Ottowia oryzae</name>
    <dbReference type="NCBI Taxonomy" id="2109914"/>
    <lineage>
        <taxon>Bacteria</taxon>
        <taxon>Pseudomonadati</taxon>
        <taxon>Pseudomonadota</taxon>
        <taxon>Betaproteobacteria</taxon>
        <taxon>Burkholderiales</taxon>
        <taxon>Comamonadaceae</taxon>
        <taxon>Ottowia</taxon>
    </lineage>
</organism>
<evidence type="ECO:0000259" key="3">
    <source>
        <dbReference type="Pfam" id="PF14341"/>
    </source>
</evidence>
<sequence>MQREIHSGACGVPVGLGGRRVQRHAQKGVALVVVMVLLIAISAISAWTVRRSMMGENMARNQIDQQAARQAAESALRDAERDIMNTSATALDNASCARGVTEFNPNMFRATCDLGLCAKPDAEYDTVNWSVATASNQSVAEPWWPESKGGRWNETVAQKPDRTAASLDTGHCSFTGGVPFGTFTGMPPIRSVARQPEYIIEVFRRKHVRINLDESQVTSGGEFANQWSTMYRITARGFGYSPKTQVVLQTIYFP</sequence>
<dbReference type="OrthoDB" id="8809580at2"/>
<evidence type="ECO:0000256" key="1">
    <source>
        <dbReference type="SAM" id="Phobius"/>
    </source>
</evidence>
<dbReference type="EMBL" id="CP027666">
    <property type="protein sequence ID" value="AVO35704.1"/>
    <property type="molecule type" value="Genomic_DNA"/>
</dbReference>
<dbReference type="InterPro" id="IPR025205">
    <property type="entry name" value="PilX/PilW_C"/>
</dbReference>
<dbReference type="RefSeq" id="WP_106704250.1">
    <property type="nucleotide sequence ID" value="NZ_CP027666.1"/>
</dbReference>
<keyword evidence="1" id="KW-1133">Transmembrane helix</keyword>
<reference evidence="4 5" key="1">
    <citation type="submission" date="2018-03" db="EMBL/GenBank/DDBJ databases">
        <title>Genome sequencing of Ottowia sp.</title>
        <authorList>
            <person name="Kim S.-J."/>
            <person name="Heo J."/>
            <person name="Kwon S.-W."/>
        </authorList>
    </citation>
    <scope>NUCLEOTIDE SEQUENCE [LARGE SCALE GENOMIC DNA]</scope>
    <source>
        <strain evidence="4 5">KADR8-3</strain>
    </source>
</reference>
<proteinExistence type="predicted"/>
<evidence type="ECO:0000259" key="2">
    <source>
        <dbReference type="Pfam" id="PF13681"/>
    </source>
</evidence>